<name>A0AA38ICL7_9CUCU</name>
<feature type="compositionally biased region" description="Low complexity" evidence="1">
    <location>
        <begin position="95"/>
        <end position="108"/>
    </location>
</feature>
<gene>
    <name evidence="2" type="ORF">Zmor_012692</name>
</gene>
<proteinExistence type="predicted"/>
<reference evidence="2" key="1">
    <citation type="journal article" date="2023" name="G3 (Bethesda)">
        <title>Whole genome assemblies of Zophobas morio and Tenebrio molitor.</title>
        <authorList>
            <person name="Kaur S."/>
            <person name="Stinson S.A."/>
            <person name="diCenzo G.C."/>
        </authorList>
    </citation>
    <scope>NUCLEOTIDE SEQUENCE</scope>
    <source>
        <strain evidence="2">QUZm001</strain>
    </source>
</reference>
<sequence length="210" mass="23684">MARTVSPTNSDCCCRRFRVLNAVLIEPAGSRHEMPMICLEEIVFEYLRNRRYVSDGDGCHCTCPRPGAPMEALRLRRDSQRCEATRDQKRDPAKARSSASGSPSGSNADDVVETCSPRLLPLICNPFIVKARRPAGDGIRCYEVHCRATRNRDPLLRLRPIIVICRSTKRICDNRAHNENIAVITIEACWRAGTVCGKMSFGLLWFFDEL</sequence>
<feature type="region of interest" description="Disordered" evidence="1">
    <location>
        <begin position="81"/>
        <end position="110"/>
    </location>
</feature>
<evidence type="ECO:0000313" key="2">
    <source>
        <dbReference type="EMBL" id="KAJ3653440.1"/>
    </source>
</evidence>
<feature type="compositionally biased region" description="Basic and acidic residues" evidence="1">
    <location>
        <begin position="81"/>
        <end position="94"/>
    </location>
</feature>
<accession>A0AA38ICL7</accession>
<dbReference type="EMBL" id="JALNTZ010000004">
    <property type="protein sequence ID" value="KAJ3653440.1"/>
    <property type="molecule type" value="Genomic_DNA"/>
</dbReference>
<comment type="caution">
    <text evidence="2">The sequence shown here is derived from an EMBL/GenBank/DDBJ whole genome shotgun (WGS) entry which is preliminary data.</text>
</comment>
<keyword evidence="3" id="KW-1185">Reference proteome</keyword>
<evidence type="ECO:0000256" key="1">
    <source>
        <dbReference type="SAM" id="MobiDB-lite"/>
    </source>
</evidence>
<dbReference type="Proteomes" id="UP001168821">
    <property type="component" value="Unassembled WGS sequence"/>
</dbReference>
<dbReference type="AlphaFoldDB" id="A0AA38ICL7"/>
<evidence type="ECO:0000313" key="3">
    <source>
        <dbReference type="Proteomes" id="UP001168821"/>
    </source>
</evidence>
<protein>
    <submittedName>
        <fullName evidence="2">Uncharacterized protein</fullName>
    </submittedName>
</protein>
<organism evidence="2 3">
    <name type="scientific">Zophobas morio</name>
    <dbReference type="NCBI Taxonomy" id="2755281"/>
    <lineage>
        <taxon>Eukaryota</taxon>
        <taxon>Metazoa</taxon>
        <taxon>Ecdysozoa</taxon>
        <taxon>Arthropoda</taxon>
        <taxon>Hexapoda</taxon>
        <taxon>Insecta</taxon>
        <taxon>Pterygota</taxon>
        <taxon>Neoptera</taxon>
        <taxon>Endopterygota</taxon>
        <taxon>Coleoptera</taxon>
        <taxon>Polyphaga</taxon>
        <taxon>Cucujiformia</taxon>
        <taxon>Tenebrionidae</taxon>
        <taxon>Zophobas</taxon>
    </lineage>
</organism>